<dbReference type="Pfam" id="PF20241">
    <property type="entry name" value="DUF6598"/>
    <property type="match status" value="1"/>
</dbReference>
<feature type="compositionally biased region" description="Basic and acidic residues" evidence="1">
    <location>
        <begin position="54"/>
        <end position="63"/>
    </location>
</feature>
<dbReference type="HOGENOM" id="CLU_575376_0_0_1"/>
<dbReference type="AlphaFoldDB" id="A0A0D9XKW1"/>
<dbReference type="Gramene" id="LPERR10G10390.1">
    <property type="protein sequence ID" value="LPERR10G10390.1"/>
    <property type="gene ID" value="LPERR10G10390"/>
</dbReference>
<sequence length="475" mass="53576">MRLREVRAGLKSPVVIRCSHPPPLLRREISRFWRRRRSAAACLRARMEEYDEAAGSKRERESGGESEGGGGGGERKKRDPKAVSLCKQLSAAWHRKAKEECEKMVAENPDVDWSDLLAVSARSYRQDWEYIYGGLYGSFDKTTSIPPMRYTTADPEPDDASEQDTLQIFCVKIKELRRGLQWPIHVFGHIAARDGINHNRNIIFSRTRDDCQTLTQEVPYLLLTGPSRAVVVCNPVDFEAVLKVKGSIESEDKDLSFFAVQLTRFSQIRETHLINKEYTSKLRTLELRLGYVVHSVEATINVRVTDRSWSDDLLAQITAWTSKIKHYPVLLLDKKMRVTADGMIELSRHVVSVESDGELKVSVAAFGSNSNIKTEVEFTPKEAGESNTELDVGFLELTLGYVLHSIEATIDVRVTVIMLNLLPIPPAYHTQQSLVCLIQEIRRGKCLIESSCGELVTFHNDSSKKEVDIGTGRGR</sequence>
<evidence type="ECO:0000259" key="2">
    <source>
        <dbReference type="Pfam" id="PF20241"/>
    </source>
</evidence>
<dbReference type="Proteomes" id="UP000032180">
    <property type="component" value="Chromosome 10"/>
</dbReference>
<dbReference type="InterPro" id="IPR046533">
    <property type="entry name" value="DUF6598"/>
</dbReference>
<dbReference type="PANTHER" id="PTHR33065">
    <property type="entry name" value="OS07G0486400 PROTEIN"/>
    <property type="match status" value="1"/>
</dbReference>
<feature type="region of interest" description="Disordered" evidence="1">
    <location>
        <begin position="53"/>
        <end position="81"/>
    </location>
</feature>
<proteinExistence type="predicted"/>
<accession>A0A0D9XKW1</accession>
<evidence type="ECO:0000256" key="1">
    <source>
        <dbReference type="SAM" id="MobiDB-lite"/>
    </source>
</evidence>
<dbReference type="STRING" id="77586.A0A0D9XKW1"/>
<evidence type="ECO:0000313" key="3">
    <source>
        <dbReference type="EnsemblPlants" id="LPERR10G10390.1"/>
    </source>
</evidence>
<dbReference type="PANTHER" id="PTHR33065:SF61">
    <property type="entry name" value="EXPRESSED PROTEIN"/>
    <property type="match status" value="1"/>
</dbReference>
<keyword evidence="4" id="KW-1185">Reference proteome</keyword>
<reference evidence="3 4" key="1">
    <citation type="submission" date="2012-08" db="EMBL/GenBank/DDBJ databases">
        <title>Oryza genome evolution.</title>
        <authorList>
            <person name="Wing R.A."/>
        </authorList>
    </citation>
    <scope>NUCLEOTIDE SEQUENCE</scope>
</reference>
<protein>
    <recommendedName>
        <fullName evidence="2">DUF6598 domain-containing protein</fullName>
    </recommendedName>
</protein>
<reference evidence="3" key="3">
    <citation type="submission" date="2015-04" db="UniProtKB">
        <authorList>
            <consortium name="EnsemblPlants"/>
        </authorList>
    </citation>
    <scope>IDENTIFICATION</scope>
</reference>
<organism evidence="3 4">
    <name type="scientific">Leersia perrieri</name>
    <dbReference type="NCBI Taxonomy" id="77586"/>
    <lineage>
        <taxon>Eukaryota</taxon>
        <taxon>Viridiplantae</taxon>
        <taxon>Streptophyta</taxon>
        <taxon>Embryophyta</taxon>
        <taxon>Tracheophyta</taxon>
        <taxon>Spermatophyta</taxon>
        <taxon>Magnoliopsida</taxon>
        <taxon>Liliopsida</taxon>
        <taxon>Poales</taxon>
        <taxon>Poaceae</taxon>
        <taxon>BOP clade</taxon>
        <taxon>Oryzoideae</taxon>
        <taxon>Oryzeae</taxon>
        <taxon>Oryzinae</taxon>
        <taxon>Leersia</taxon>
    </lineage>
</organism>
<feature type="domain" description="DUF6598" evidence="2">
    <location>
        <begin position="165"/>
        <end position="397"/>
    </location>
</feature>
<reference evidence="4" key="2">
    <citation type="submission" date="2013-12" db="EMBL/GenBank/DDBJ databases">
        <authorList>
            <person name="Yu Y."/>
            <person name="Lee S."/>
            <person name="de Baynast K."/>
            <person name="Wissotski M."/>
            <person name="Liu L."/>
            <person name="Talag J."/>
            <person name="Goicoechea J."/>
            <person name="Angelova A."/>
            <person name="Jetty R."/>
            <person name="Kudrna D."/>
            <person name="Golser W."/>
            <person name="Rivera L."/>
            <person name="Zhang J."/>
            <person name="Wing R."/>
        </authorList>
    </citation>
    <scope>NUCLEOTIDE SEQUENCE</scope>
</reference>
<dbReference type="EnsemblPlants" id="LPERR10G10390.1">
    <property type="protein sequence ID" value="LPERR10G10390.1"/>
    <property type="gene ID" value="LPERR10G10390"/>
</dbReference>
<name>A0A0D9XKW1_9ORYZ</name>
<evidence type="ECO:0000313" key="4">
    <source>
        <dbReference type="Proteomes" id="UP000032180"/>
    </source>
</evidence>